<evidence type="ECO:0000256" key="3">
    <source>
        <dbReference type="ARBA" id="ARBA00022525"/>
    </source>
</evidence>
<dbReference type="GO" id="GO:0016787">
    <property type="term" value="F:hydrolase activity"/>
    <property type="evidence" value="ECO:0007669"/>
    <property type="project" value="UniProtKB-KW"/>
</dbReference>
<keyword evidence="7" id="KW-1015">Disulfide bond</keyword>
<feature type="chain" id="PRO_5018382110" description="Ribonuclease A-domain domain-containing protein" evidence="8">
    <location>
        <begin position="26"/>
        <end position="142"/>
    </location>
</feature>
<name>A0A3Q3EUR1_9LABR</name>
<dbReference type="FunCoup" id="A0A3Q3EUR1">
    <property type="interactions" value="1125"/>
</dbReference>
<dbReference type="SUPFAM" id="SSF54076">
    <property type="entry name" value="RNase A-like"/>
    <property type="match status" value="1"/>
</dbReference>
<dbReference type="PANTHER" id="PTHR11437">
    <property type="entry name" value="RIBONUCLEASE"/>
    <property type="match status" value="1"/>
</dbReference>
<evidence type="ECO:0000256" key="6">
    <source>
        <dbReference type="ARBA" id="ARBA00022801"/>
    </source>
</evidence>
<dbReference type="GO" id="GO:0001525">
    <property type="term" value="P:angiogenesis"/>
    <property type="evidence" value="ECO:0007669"/>
    <property type="project" value="TreeGrafter"/>
</dbReference>
<feature type="signal peptide" evidence="8">
    <location>
        <begin position="1"/>
        <end position="25"/>
    </location>
</feature>
<dbReference type="InterPro" id="IPR023412">
    <property type="entry name" value="RNaseA_domain"/>
</dbReference>
<dbReference type="Pfam" id="PF00074">
    <property type="entry name" value="RnaseA"/>
    <property type="match status" value="1"/>
</dbReference>
<dbReference type="AlphaFoldDB" id="A0A3Q3EUR1"/>
<evidence type="ECO:0000256" key="4">
    <source>
        <dbReference type="ARBA" id="ARBA00022722"/>
    </source>
</evidence>
<dbReference type="GO" id="GO:0050830">
    <property type="term" value="P:defense response to Gram-positive bacterium"/>
    <property type="evidence" value="ECO:0007669"/>
    <property type="project" value="TreeGrafter"/>
</dbReference>
<dbReference type="SMART" id="SM00092">
    <property type="entry name" value="RNAse_Pc"/>
    <property type="match status" value="1"/>
</dbReference>
<dbReference type="PANTHER" id="PTHR11437:SF10">
    <property type="entry name" value="ANGIOGENIN-RELATED"/>
    <property type="match status" value="1"/>
</dbReference>
<feature type="domain" description="Ribonuclease A-domain" evidence="9">
    <location>
        <begin position="30"/>
        <end position="136"/>
    </location>
</feature>
<proteinExistence type="inferred from homology"/>
<dbReference type="GO" id="GO:0050829">
    <property type="term" value="P:defense response to Gram-negative bacterium"/>
    <property type="evidence" value="ECO:0007669"/>
    <property type="project" value="TreeGrafter"/>
</dbReference>
<dbReference type="InterPro" id="IPR001427">
    <property type="entry name" value="RNaseA"/>
</dbReference>
<keyword evidence="4 8" id="KW-0540">Nuclease</keyword>
<evidence type="ECO:0000256" key="1">
    <source>
        <dbReference type="ARBA" id="ARBA00004613"/>
    </source>
</evidence>
<reference evidence="10" key="1">
    <citation type="submission" date="2025-08" db="UniProtKB">
        <authorList>
            <consortium name="Ensembl"/>
        </authorList>
    </citation>
    <scope>IDENTIFICATION</scope>
</reference>
<evidence type="ECO:0000259" key="9">
    <source>
        <dbReference type="SMART" id="SM00092"/>
    </source>
</evidence>
<evidence type="ECO:0000256" key="5">
    <source>
        <dbReference type="ARBA" id="ARBA00022759"/>
    </source>
</evidence>
<dbReference type="PROSITE" id="PS00127">
    <property type="entry name" value="RNASE_PANCREATIC"/>
    <property type="match status" value="1"/>
</dbReference>
<dbReference type="GeneTree" id="ENSGT00940000157645"/>
<comment type="similarity">
    <text evidence="2 8">Belongs to the pancreatic ribonuclease family.</text>
</comment>
<evidence type="ECO:0000256" key="8">
    <source>
        <dbReference type="RuleBase" id="RU000651"/>
    </source>
</evidence>
<dbReference type="InterPro" id="IPR036816">
    <property type="entry name" value="RNaseA-like_dom_sf"/>
</dbReference>
<dbReference type="GO" id="GO:0004519">
    <property type="term" value="F:endonuclease activity"/>
    <property type="evidence" value="ECO:0007669"/>
    <property type="project" value="UniProtKB-KW"/>
</dbReference>
<keyword evidence="6 8" id="KW-0378">Hydrolase</keyword>
<keyword evidence="3" id="KW-0964">Secreted</keyword>
<reference evidence="10" key="2">
    <citation type="submission" date="2025-09" db="UniProtKB">
        <authorList>
            <consortium name="Ensembl"/>
        </authorList>
    </citation>
    <scope>IDENTIFICATION</scope>
</reference>
<accession>A0A3Q3EUR1</accession>
<evidence type="ECO:0000313" key="11">
    <source>
        <dbReference type="Proteomes" id="UP000261660"/>
    </source>
</evidence>
<keyword evidence="8" id="KW-0732">Signal</keyword>
<comment type="subcellular location">
    <subcellularLocation>
        <location evidence="1">Secreted</location>
    </subcellularLocation>
</comment>
<keyword evidence="11" id="KW-1185">Reference proteome</keyword>
<dbReference type="GO" id="GO:0005576">
    <property type="term" value="C:extracellular region"/>
    <property type="evidence" value="ECO:0007669"/>
    <property type="project" value="UniProtKB-SubCell"/>
</dbReference>
<dbReference type="GO" id="GO:0004540">
    <property type="term" value="F:RNA nuclease activity"/>
    <property type="evidence" value="ECO:0007669"/>
    <property type="project" value="TreeGrafter"/>
</dbReference>
<dbReference type="STRING" id="56723.ENSLBEP00000011161"/>
<dbReference type="InParanoid" id="A0A3Q3EUR1"/>
<dbReference type="Proteomes" id="UP000261660">
    <property type="component" value="Unplaced"/>
</dbReference>
<organism evidence="10 11">
    <name type="scientific">Labrus bergylta</name>
    <name type="common">ballan wrasse</name>
    <dbReference type="NCBI Taxonomy" id="56723"/>
    <lineage>
        <taxon>Eukaryota</taxon>
        <taxon>Metazoa</taxon>
        <taxon>Chordata</taxon>
        <taxon>Craniata</taxon>
        <taxon>Vertebrata</taxon>
        <taxon>Euteleostomi</taxon>
        <taxon>Actinopterygii</taxon>
        <taxon>Neopterygii</taxon>
        <taxon>Teleostei</taxon>
        <taxon>Neoteleostei</taxon>
        <taxon>Acanthomorphata</taxon>
        <taxon>Eupercaria</taxon>
        <taxon>Labriformes</taxon>
        <taxon>Labridae</taxon>
        <taxon>Labrus</taxon>
    </lineage>
</organism>
<evidence type="ECO:0000256" key="7">
    <source>
        <dbReference type="ARBA" id="ARBA00023157"/>
    </source>
</evidence>
<sequence length="142" mass="16832">MRIQFALLLLLSFALLLLLSATVLCIPMTLQEKYKKFIKQHVKSKMNAGRCDTVIKRRKIKTMDNLCKETNTFIRSNNSQINAVCENAGEPYGDMTIKLKYKRARRPRCQYRGRRDNRRIVIRCEEGYPVHYHNRVLLRTKR</sequence>
<dbReference type="Ensembl" id="ENSLBET00000011745.1">
    <property type="protein sequence ID" value="ENSLBEP00000011161.1"/>
    <property type="gene ID" value="ENSLBEG00000008584.1"/>
</dbReference>
<dbReference type="InterPro" id="IPR023411">
    <property type="entry name" value="RNaseA_AS"/>
</dbReference>
<evidence type="ECO:0000256" key="2">
    <source>
        <dbReference type="ARBA" id="ARBA00005600"/>
    </source>
</evidence>
<dbReference type="Gene3D" id="3.10.130.10">
    <property type="entry name" value="Ribonuclease A-like domain"/>
    <property type="match status" value="1"/>
</dbReference>
<keyword evidence="5 8" id="KW-0255">Endonuclease</keyword>
<dbReference type="GO" id="GO:0003676">
    <property type="term" value="F:nucleic acid binding"/>
    <property type="evidence" value="ECO:0007669"/>
    <property type="project" value="InterPro"/>
</dbReference>
<protein>
    <recommendedName>
        <fullName evidence="9">Ribonuclease A-domain domain-containing protein</fullName>
    </recommendedName>
</protein>
<evidence type="ECO:0000313" key="10">
    <source>
        <dbReference type="Ensembl" id="ENSLBEP00000011161.1"/>
    </source>
</evidence>